<name>A0A8S5TNX5_9CAUD</name>
<dbReference type="PROSITE" id="PS50943">
    <property type="entry name" value="HTH_CROC1"/>
    <property type="match status" value="1"/>
</dbReference>
<dbReference type="SUPFAM" id="SSF47413">
    <property type="entry name" value="lambda repressor-like DNA-binding domains"/>
    <property type="match status" value="1"/>
</dbReference>
<dbReference type="GO" id="GO:0003677">
    <property type="term" value="F:DNA binding"/>
    <property type="evidence" value="ECO:0007669"/>
    <property type="project" value="InterPro"/>
</dbReference>
<dbReference type="InterPro" id="IPR010982">
    <property type="entry name" value="Lambda_DNA-bd_dom_sf"/>
</dbReference>
<feature type="domain" description="HTH cro/C1-type" evidence="1">
    <location>
        <begin position="10"/>
        <end position="64"/>
    </location>
</feature>
<proteinExistence type="predicted"/>
<dbReference type="Pfam" id="PF01381">
    <property type="entry name" value="HTH_3"/>
    <property type="match status" value="1"/>
</dbReference>
<organism evidence="2">
    <name type="scientific">Siphoviridae sp. cttqT1</name>
    <dbReference type="NCBI Taxonomy" id="2827961"/>
    <lineage>
        <taxon>Viruses</taxon>
        <taxon>Duplodnaviria</taxon>
        <taxon>Heunggongvirae</taxon>
        <taxon>Uroviricota</taxon>
        <taxon>Caudoviricetes</taxon>
    </lineage>
</organism>
<dbReference type="SMART" id="SM00530">
    <property type="entry name" value="HTH_XRE"/>
    <property type="match status" value="1"/>
</dbReference>
<protein>
    <submittedName>
        <fullName evidence="2">Helix-turn-helix domain protein</fullName>
    </submittedName>
</protein>
<dbReference type="InterPro" id="IPR001387">
    <property type="entry name" value="Cro/C1-type_HTH"/>
</dbReference>
<sequence length="81" mass="9179">MSQKDVKLTLEAARINAGYTQAQAANALGLKPTTLAGWEKDSTRLSYIEAHRLAKLYGITPDLLFFGKKYDFISRMKKERK</sequence>
<accession>A0A8S5TNX5</accession>
<evidence type="ECO:0000259" key="1">
    <source>
        <dbReference type="PROSITE" id="PS50943"/>
    </source>
</evidence>
<dbReference type="Gene3D" id="1.10.260.40">
    <property type="entry name" value="lambda repressor-like DNA-binding domains"/>
    <property type="match status" value="1"/>
</dbReference>
<dbReference type="EMBL" id="BK032869">
    <property type="protein sequence ID" value="DAF64842.1"/>
    <property type="molecule type" value="Genomic_DNA"/>
</dbReference>
<evidence type="ECO:0000313" key="2">
    <source>
        <dbReference type="EMBL" id="DAF64842.1"/>
    </source>
</evidence>
<reference evidence="2" key="1">
    <citation type="journal article" date="2021" name="Proc. Natl. Acad. Sci. U.S.A.">
        <title>A Catalog of Tens of Thousands of Viruses from Human Metagenomes Reveals Hidden Associations with Chronic Diseases.</title>
        <authorList>
            <person name="Tisza M.J."/>
            <person name="Buck C.B."/>
        </authorList>
    </citation>
    <scope>NUCLEOTIDE SEQUENCE</scope>
    <source>
        <strain evidence="2">CttqT1</strain>
    </source>
</reference>
<dbReference type="CDD" id="cd00093">
    <property type="entry name" value="HTH_XRE"/>
    <property type="match status" value="1"/>
</dbReference>